<accession>A0A517V633</accession>
<reference evidence="1 2" key="1">
    <citation type="submission" date="2019-02" db="EMBL/GenBank/DDBJ databases">
        <title>Deep-cultivation of Planctomycetes and their phenomic and genomic characterization uncovers novel biology.</title>
        <authorList>
            <person name="Wiegand S."/>
            <person name="Jogler M."/>
            <person name="Boedeker C."/>
            <person name="Pinto D."/>
            <person name="Vollmers J."/>
            <person name="Rivas-Marin E."/>
            <person name="Kohn T."/>
            <person name="Peeters S.H."/>
            <person name="Heuer A."/>
            <person name="Rast P."/>
            <person name="Oberbeckmann S."/>
            <person name="Bunk B."/>
            <person name="Jeske O."/>
            <person name="Meyerdierks A."/>
            <person name="Storesund J.E."/>
            <person name="Kallscheuer N."/>
            <person name="Luecker S."/>
            <person name="Lage O.M."/>
            <person name="Pohl T."/>
            <person name="Merkel B.J."/>
            <person name="Hornburger P."/>
            <person name="Mueller R.-W."/>
            <person name="Bruemmer F."/>
            <person name="Labrenz M."/>
            <person name="Spormann A.M."/>
            <person name="Op den Camp H."/>
            <person name="Overmann J."/>
            <person name="Amann R."/>
            <person name="Jetten M.S.M."/>
            <person name="Mascher T."/>
            <person name="Medema M.H."/>
            <person name="Devos D.P."/>
            <person name="Kaster A.-K."/>
            <person name="Ovreas L."/>
            <person name="Rohde M."/>
            <person name="Galperin M.Y."/>
            <person name="Jogler C."/>
        </authorList>
    </citation>
    <scope>NUCLEOTIDE SEQUENCE [LARGE SCALE GENOMIC DNA]</scope>
    <source>
        <strain evidence="1 2">Pan161</strain>
    </source>
</reference>
<organism evidence="1 2">
    <name type="scientific">Gimesia algae</name>
    <dbReference type="NCBI Taxonomy" id="2527971"/>
    <lineage>
        <taxon>Bacteria</taxon>
        <taxon>Pseudomonadati</taxon>
        <taxon>Planctomycetota</taxon>
        <taxon>Planctomycetia</taxon>
        <taxon>Planctomycetales</taxon>
        <taxon>Planctomycetaceae</taxon>
        <taxon>Gimesia</taxon>
    </lineage>
</organism>
<keyword evidence="1" id="KW-0489">Methyltransferase</keyword>
<dbReference type="SUPFAM" id="SSF53335">
    <property type="entry name" value="S-adenosyl-L-methionine-dependent methyltransferases"/>
    <property type="match status" value="1"/>
</dbReference>
<evidence type="ECO:0000313" key="2">
    <source>
        <dbReference type="Proteomes" id="UP000316855"/>
    </source>
</evidence>
<dbReference type="AlphaFoldDB" id="A0A517V633"/>
<gene>
    <name evidence="1" type="primary">tylE</name>
    <name evidence="1" type="ORF">Pan161_00760</name>
</gene>
<proteinExistence type="predicted"/>
<dbReference type="Gene3D" id="3.40.50.150">
    <property type="entry name" value="Vaccinia Virus protein VP39"/>
    <property type="match status" value="1"/>
</dbReference>
<sequence length="276" mass="31800">MKETLSYQAYLKSPYKSIKHSTYFAVYDDLFARYRGKEITFVEIGVLGGGSLFMWREFLGPKARIIGIDLNPNAKKWEAEGFDIFIGSQSDKQFWQDFVKKVGKVDVVLDDGGHTYEQQIITTEMLLDSINDQGMLVVEDTHTSYMDGFGSRRYSFIEYVKCLIDKMNQRFSELNTTASDRRVWSIQTYESFVAFHIRRSASDLVSESTDNGGTDDAAMDYRYFDHDAVKSIDGLARKFNFLKYIPGARWLGAKAKNYVIVQKSKRKLKKYFSSDS</sequence>
<protein>
    <submittedName>
        <fullName evidence="1">Demethylmacrocin O-methyltransferase</fullName>
        <ecNumber evidence="1">2.1.1.102</ecNumber>
    </submittedName>
</protein>
<dbReference type="EMBL" id="CP036343">
    <property type="protein sequence ID" value="QDT88460.1"/>
    <property type="molecule type" value="Genomic_DNA"/>
</dbReference>
<dbReference type="GO" id="GO:0030770">
    <property type="term" value="F:demethylmacrocin O-methyltransferase activity"/>
    <property type="evidence" value="ECO:0007669"/>
    <property type="project" value="UniProtKB-EC"/>
</dbReference>
<name>A0A517V633_9PLAN</name>
<dbReference type="EC" id="2.1.1.102" evidence="1"/>
<dbReference type="OrthoDB" id="9800276at2"/>
<dbReference type="RefSeq" id="WP_145223636.1">
    <property type="nucleotide sequence ID" value="NZ_CP036343.1"/>
</dbReference>
<dbReference type="KEGG" id="gax:Pan161_00760"/>
<dbReference type="Proteomes" id="UP000316855">
    <property type="component" value="Chromosome"/>
</dbReference>
<evidence type="ECO:0000313" key="1">
    <source>
        <dbReference type="EMBL" id="QDT88460.1"/>
    </source>
</evidence>
<dbReference type="GO" id="GO:0032259">
    <property type="term" value="P:methylation"/>
    <property type="evidence" value="ECO:0007669"/>
    <property type="project" value="UniProtKB-KW"/>
</dbReference>
<keyword evidence="1" id="KW-0808">Transferase</keyword>
<dbReference type="Pfam" id="PF13578">
    <property type="entry name" value="Methyltransf_24"/>
    <property type="match status" value="1"/>
</dbReference>
<keyword evidence="2" id="KW-1185">Reference proteome</keyword>
<dbReference type="InterPro" id="IPR029063">
    <property type="entry name" value="SAM-dependent_MTases_sf"/>
</dbReference>